<dbReference type="InterPro" id="IPR029063">
    <property type="entry name" value="SAM-dependent_MTases_sf"/>
</dbReference>
<organism evidence="2 3">
    <name type="scientific">Xanthomonas pisi</name>
    <dbReference type="NCBI Taxonomy" id="56457"/>
    <lineage>
        <taxon>Bacteria</taxon>
        <taxon>Pseudomonadati</taxon>
        <taxon>Pseudomonadota</taxon>
        <taxon>Gammaproteobacteria</taxon>
        <taxon>Lysobacterales</taxon>
        <taxon>Lysobacteraceae</taxon>
        <taxon>Xanthomonas</taxon>
    </lineage>
</organism>
<dbReference type="Pfam" id="PF05050">
    <property type="entry name" value="Methyltransf_21"/>
    <property type="match status" value="1"/>
</dbReference>
<accession>A0A2S7CVB0</accession>
<dbReference type="SUPFAM" id="SSF53335">
    <property type="entry name" value="S-adenosyl-L-methionine-dependent methyltransferases"/>
    <property type="match status" value="1"/>
</dbReference>
<sequence length="436" mass="49172">MYPFFSHQQLAREIFDLRDLLAKPNGLFPVWFNKAPKEFLENQEFIVCGSGCRAEIRVLAKSANVIAVVDDFLCERQSHIFGIPVISSDAWVGLAAGRVDVVSCILAAGGGGFQHFNKIAVQWGLPTLLPLQFLHLLESCSVDRSGEVGRFFWYGYEFFNAVIKDVDRLVEMADQLVDDYSRTTWLCILLYRLTLNPFYLEACAVGYNSNKFGLNSYSNNCQFFDFNDREVYVDGGAFNGDTIEGFLRACKGQFKRIHSFEPSVGNNQLIRARLNLLQDQYLKPLASSIVLHEKGLWDSNTTLKFNPGQIVPNFEVSGPIQPQSAHLVDSNIIGHIYDKSLEDDVSVTVPVTTIDDATDSTATFIKLEIEGSELKALHGARETIKKNRPKIALSLYHKPEDFLTLMEFIAQTDKGYKLGFRQHNRLCPDAMVLYCF</sequence>
<dbReference type="Gene3D" id="3.40.50.720">
    <property type="entry name" value="NAD(P)-binding Rossmann-like Domain"/>
    <property type="match status" value="1"/>
</dbReference>
<protein>
    <recommendedName>
        <fullName evidence="1">Methyltransferase FkbM domain-containing protein</fullName>
    </recommendedName>
</protein>
<dbReference type="NCBIfam" id="TIGR01444">
    <property type="entry name" value="fkbM_fam"/>
    <property type="match status" value="1"/>
</dbReference>
<keyword evidence="3" id="KW-1185">Reference proteome</keyword>
<dbReference type="InterPro" id="IPR006342">
    <property type="entry name" value="FkbM_mtfrase"/>
</dbReference>
<evidence type="ECO:0000313" key="3">
    <source>
        <dbReference type="Proteomes" id="UP000238191"/>
    </source>
</evidence>
<dbReference type="Proteomes" id="UP000238191">
    <property type="component" value="Unassembled WGS sequence"/>
</dbReference>
<evidence type="ECO:0000313" key="2">
    <source>
        <dbReference type="EMBL" id="PPU65522.1"/>
    </source>
</evidence>
<reference evidence="3" key="1">
    <citation type="submission" date="2016-08" db="EMBL/GenBank/DDBJ databases">
        <authorList>
            <person name="Merda D."/>
            <person name="Briand M."/>
            <person name="Taghouti G."/>
            <person name="Carrere S."/>
            <person name="Gouzy J."/>
            <person name="Portier P."/>
            <person name="Jacques M.-A."/>
            <person name="Fischer-Le Saux M."/>
        </authorList>
    </citation>
    <scope>NUCLEOTIDE SEQUENCE [LARGE SCALE GENOMIC DNA]</scope>
    <source>
        <strain evidence="3">CFBP4643</strain>
    </source>
</reference>
<name>A0A2S7CVB0_9XANT</name>
<evidence type="ECO:0000259" key="1">
    <source>
        <dbReference type="Pfam" id="PF05050"/>
    </source>
</evidence>
<dbReference type="AlphaFoldDB" id="A0A2S7CVB0"/>
<dbReference type="Gene3D" id="3.40.50.150">
    <property type="entry name" value="Vaccinia Virus protein VP39"/>
    <property type="match status" value="1"/>
</dbReference>
<dbReference type="Gene3D" id="1.20.1270.160">
    <property type="match status" value="1"/>
</dbReference>
<proteinExistence type="predicted"/>
<dbReference type="RefSeq" id="WP_084725998.1">
    <property type="nucleotide sequence ID" value="NZ_MDEI01000026.1"/>
</dbReference>
<dbReference type="EMBL" id="MDEI01000026">
    <property type="protein sequence ID" value="PPU65522.1"/>
    <property type="molecule type" value="Genomic_DNA"/>
</dbReference>
<gene>
    <name evidence="2" type="ORF">XpiCFBP4643_20635</name>
</gene>
<comment type="caution">
    <text evidence="2">The sequence shown here is derived from an EMBL/GenBank/DDBJ whole genome shotgun (WGS) entry which is preliminary data.</text>
</comment>
<feature type="domain" description="Methyltransferase FkbM" evidence="1">
    <location>
        <begin position="235"/>
        <end position="418"/>
    </location>
</feature>
<dbReference type="OrthoDB" id="5329963at2"/>